<dbReference type="PANTHER" id="PTHR31840:SF1">
    <property type="entry name" value="COILED-COIL DOMAIN-CONTAINING PROTEIN 97"/>
    <property type="match status" value="1"/>
</dbReference>
<keyword evidence="4" id="KW-1185">Reference proteome</keyword>
<dbReference type="OrthoDB" id="333176at2759"/>
<accession>A0A9N9T6T9</accession>
<dbReference type="EMBL" id="OU898281">
    <property type="protein sequence ID" value="CAG9836953.1"/>
    <property type="molecule type" value="Genomic_DNA"/>
</dbReference>
<feature type="compositionally biased region" description="Acidic residues" evidence="1">
    <location>
        <begin position="192"/>
        <end position="210"/>
    </location>
</feature>
<sequence length="326" mass="38582">MTVEKESETLQIIEEDVERDKIIKSLTQNDEICFKSQQKWENDLTLEEKFEIGLKLYNENKLQFLIKFGKYFKYPQLHSFKELLKEESNNEEINILINDLMKSSQGHTQNVVVKNRRYQAMMQMIQDSSYFSEVEMMKRNPLLYNQLIGQYLSAAEKKERDKYEMNSETSFVKILMEGIDRDNAEAVRQHEEEIENNQMEEEDSDEEESDISTSRPSTSHWGEFEGSKNTFKMPNATQKSTFITLEERKLLKDEFVTTMYESFLDGKDEDFNYEKVDNDTSYDDMHEIDNDEEEKYFDSEEVGDDGMDENLVIESGSFMNSCNQDY</sequence>
<dbReference type="PANTHER" id="PTHR31840">
    <property type="entry name" value="COILED-COIL DOMAIN-CONTAINING PROTEIN 97"/>
    <property type="match status" value="1"/>
</dbReference>
<dbReference type="AlphaFoldDB" id="A0A9N9T6T9"/>
<dbReference type="Pfam" id="PF09747">
    <property type="entry name" value="CCD97-like_C"/>
    <property type="match status" value="1"/>
</dbReference>
<dbReference type="Proteomes" id="UP001153709">
    <property type="component" value="Chromosome 6"/>
</dbReference>
<reference evidence="3" key="1">
    <citation type="submission" date="2022-01" db="EMBL/GenBank/DDBJ databases">
        <authorList>
            <person name="King R."/>
        </authorList>
    </citation>
    <scope>NUCLEOTIDE SEQUENCE</scope>
</reference>
<gene>
    <name evidence="3" type="ORF">DIABBA_LOCUS9986</name>
</gene>
<name>A0A9N9T6T9_DIABA</name>
<evidence type="ECO:0000313" key="4">
    <source>
        <dbReference type="Proteomes" id="UP001153709"/>
    </source>
</evidence>
<feature type="region of interest" description="Disordered" evidence="1">
    <location>
        <begin position="186"/>
        <end position="233"/>
    </location>
</feature>
<proteinExistence type="predicted"/>
<evidence type="ECO:0000259" key="2">
    <source>
        <dbReference type="Pfam" id="PF09747"/>
    </source>
</evidence>
<dbReference type="InterPro" id="IPR040233">
    <property type="entry name" value="CCD97-like_C"/>
</dbReference>
<protein>
    <recommendedName>
        <fullName evidence="2">CCD97-like C-terminal domain-containing protein</fullName>
    </recommendedName>
</protein>
<evidence type="ECO:0000256" key="1">
    <source>
        <dbReference type="SAM" id="MobiDB-lite"/>
    </source>
</evidence>
<dbReference type="InterPro" id="IPR018613">
    <property type="entry name" value="Ccdc97-like"/>
</dbReference>
<organism evidence="3 4">
    <name type="scientific">Diabrotica balteata</name>
    <name type="common">Banded cucumber beetle</name>
    <dbReference type="NCBI Taxonomy" id="107213"/>
    <lineage>
        <taxon>Eukaryota</taxon>
        <taxon>Metazoa</taxon>
        <taxon>Ecdysozoa</taxon>
        <taxon>Arthropoda</taxon>
        <taxon>Hexapoda</taxon>
        <taxon>Insecta</taxon>
        <taxon>Pterygota</taxon>
        <taxon>Neoptera</taxon>
        <taxon>Endopterygota</taxon>
        <taxon>Coleoptera</taxon>
        <taxon>Polyphaga</taxon>
        <taxon>Cucujiformia</taxon>
        <taxon>Chrysomeloidea</taxon>
        <taxon>Chrysomelidae</taxon>
        <taxon>Galerucinae</taxon>
        <taxon>Diabroticina</taxon>
        <taxon>Diabroticites</taxon>
        <taxon>Diabrotica</taxon>
    </lineage>
</organism>
<feature type="domain" description="CCD97-like C-terminal" evidence="2">
    <location>
        <begin position="115"/>
        <end position="300"/>
    </location>
</feature>
<evidence type="ECO:0000313" key="3">
    <source>
        <dbReference type="EMBL" id="CAG9836953.1"/>
    </source>
</evidence>
<feature type="compositionally biased region" description="Polar residues" evidence="1">
    <location>
        <begin position="211"/>
        <end position="220"/>
    </location>
</feature>